<dbReference type="GO" id="GO:0009279">
    <property type="term" value="C:cell outer membrane"/>
    <property type="evidence" value="ECO:0007669"/>
    <property type="project" value="UniProtKB-SubCell"/>
</dbReference>
<dbReference type="InterPro" id="IPR036942">
    <property type="entry name" value="Beta-barrel_TonB_sf"/>
</dbReference>
<proteinExistence type="predicted"/>
<evidence type="ECO:0000313" key="4">
    <source>
        <dbReference type="EMBL" id="MBK9719439.1"/>
    </source>
</evidence>
<dbReference type="SUPFAM" id="SSF56935">
    <property type="entry name" value="Porins"/>
    <property type="match status" value="1"/>
</dbReference>
<dbReference type="EMBL" id="JADKFW010000021">
    <property type="protein sequence ID" value="MBK9719439.1"/>
    <property type="molecule type" value="Genomic_DNA"/>
</dbReference>
<evidence type="ECO:0000256" key="1">
    <source>
        <dbReference type="ARBA" id="ARBA00004442"/>
    </source>
</evidence>
<comment type="caution">
    <text evidence="4">The sequence shown here is derived from an EMBL/GenBank/DDBJ whole genome shotgun (WGS) entry which is preliminary data.</text>
</comment>
<keyword evidence="2" id="KW-0472">Membrane</keyword>
<keyword evidence="4" id="KW-0675">Receptor</keyword>
<accession>A0A9D7XES4</accession>
<evidence type="ECO:0000313" key="5">
    <source>
        <dbReference type="Proteomes" id="UP000808349"/>
    </source>
</evidence>
<dbReference type="Gene3D" id="2.40.170.20">
    <property type="entry name" value="TonB-dependent receptor, beta-barrel domain"/>
    <property type="match status" value="1"/>
</dbReference>
<organism evidence="4 5">
    <name type="scientific">Candidatus Defluviibacterium haderslevense</name>
    <dbReference type="NCBI Taxonomy" id="2981993"/>
    <lineage>
        <taxon>Bacteria</taxon>
        <taxon>Pseudomonadati</taxon>
        <taxon>Bacteroidota</taxon>
        <taxon>Saprospiria</taxon>
        <taxon>Saprospirales</taxon>
        <taxon>Saprospiraceae</taxon>
        <taxon>Candidatus Defluviibacterium</taxon>
    </lineage>
</organism>
<name>A0A9D7XES4_9BACT</name>
<sequence>MKGKINIEFDYYKNLIDGLILKAPQALSAGIPGNYINANVGSMFNEGIELGINGNVIQKGHFKWDINLNFSTLKNKVTSLVSDVYVPSIFGVQNMTRVGYSVGSIFAVPTLGVNPDNGLMMFVNSEGKTVQYNHIGSPRWTYLDGTAAPAIDNYKDGVMQGPSLPKYFGGLNSNMSYRNFELNINLTFVGGNQLYNGTRATNSDQRYFNNGTFIKDRWTTPGQKTEIQKLQYGDNVSAGFSFSATSKVEKGDYLKLKNITLAYNVPIKKEYFRNKLASARVYVQAINLFTLTKYRGSDPEVSINGNSIHSGKDQNVPPNAQVFSVGMNIGF</sequence>
<keyword evidence="3" id="KW-0998">Cell outer membrane</keyword>
<dbReference type="AlphaFoldDB" id="A0A9D7XES4"/>
<comment type="subcellular location">
    <subcellularLocation>
        <location evidence="1">Cell outer membrane</location>
    </subcellularLocation>
</comment>
<protein>
    <submittedName>
        <fullName evidence="4">TonB-dependent receptor</fullName>
    </submittedName>
</protein>
<reference evidence="4 5" key="1">
    <citation type="submission" date="2020-10" db="EMBL/GenBank/DDBJ databases">
        <title>Connecting structure to function with the recovery of over 1000 high-quality activated sludge metagenome-assembled genomes encoding full-length rRNA genes using long-read sequencing.</title>
        <authorList>
            <person name="Singleton C.M."/>
            <person name="Petriglieri F."/>
            <person name="Kristensen J.M."/>
            <person name="Kirkegaard R.H."/>
            <person name="Michaelsen T.Y."/>
            <person name="Andersen M.H."/>
            <person name="Karst S.M."/>
            <person name="Dueholm M.S."/>
            <person name="Nielsen P.H."/>
            <person name="Albertsen M."/>
        </authorList>
    </citation>
    <scope>NUCLEOTIDE SEQUENCE [LARGE SCALE GENOMIC DNA]</scope>
    <source>
        <strain evidence="4">Ribe_18-Q3-R11-54_BAT3C.373</strain>
    </source>
</reference>
<evidence type="ECO:0000256" key="2">
    <source>
        <dbReference type="ARBA" id="ARBA00023136"/>
    </source>
</evidence>
<gene>
    <name evidence="4" type="ORF">IPO85_18375</name>
</gene>
<evidence type="ECO:0000256" key="3">
    <source>
        <dbReference type="ARBA" id="ARBA00023237"/>
    </source>
</evidence>
<dbReference type="Proteomes" id="UP000808349">
    <property type="component" value="Unassembled WGS sequence"/>
</dbReference>